<keyword evidence="8" id="KW-0067">ATP-binding</keyword>
<dbReference type="Gene3D" id="3.40.50.300">
    <property type="entry name" value="P-loop containing nucleotide triphosphate hydrolases"/>
    <property type="match status" value="2"/>
</dbReference>
<feature type="region of interest" description="Disordered" evidence="15">
    <location>
        <begin position="324"/>
        <end position="369"/>
    </location>
</feature>
<evidence type="ECO:0000256" key="1">
    <source>
        <dbReference type="ARBA" id="ARBA00004123"/>
    </source>
</evidence>
<dbReference type="InterPro" id="IPR003593">
    <property type="entry name" value="AAA+_ATPase"/>
</dbReference>
<feature type="transmembrane region" description="Helical" evidence="16">
    <location>
        <begin position="909"/>
        <end position="927"/>
    </location>
</feature>
<dbReference type="InterPro" id="IPR026082">
    <property type="entry name" value="ABCA"/>
</dbReference>
<dbReference type="InterPro" id="IPR056264">
    <property type="entry name" value="R2_ABCA1-4-like"/>
</dbReference>
<dbReference type="GO" id="GO:0005524">
    <property type="term" value="F:ATP binding"/>
    <property type="evidence" value="ECO:0007669"/>
    <property type="project" value="UniProtKB-KW"/>
</dbReference>
<name>A0A444YHI3_ARAHY</name>
<dbReference type="Pfam" id="PF00005">
    <property type="entry name" value="ABC_tran"/>
    <property type="match status" value="2"/>
</dbReference>
<dbReference type="SUPFAM" id="SSF54171">
    <property type="entry name" value="DNA-binding domain"/>
    <property type="match status" value="1"/>
</dbReference>
<feature type="transmembrane region" description="Helical" evidence="16">
    <location>
        <begin position="1436"/>
        <end position="1455"/>
    </location>
</feature>
<feature type="transmembrane region" description="Helical" evidence="16">
    <location>
        <begin position="1737"/>
        <end position="1764"/>
    </location>
</feature>
<keyword evidence="14" id="KW-0539">Nucleus</keyword>
<feature type="transmembrane region" description="Helical" evidence="16">
    <location>
        <begin position="1784"/>
        <end position="1801"/>
    </location>
</feature>
<feature type="transmembrane region" description="Helical" evidence="16">
    <location>
        <begin position="1842"/>
        <end position="1862"/>
    </location>
</feature>
<dbReference type="PROSITE" id="PS50893">
    <property type="entry name" value="ABC_TRANSPORTER_2"/>
    <property type="match status" value="2"/>
</dbReference>
<dbReference type="Pfam" id="PF23321">
    <property type="entry name" value="R1_ABCA1"/>
    <property type="match status" value="1"/>
</dbReference>
<dbReference type="Gene3D" id="3.30.730.10">
    <property type="entry name" value="AP2/ERF domain"/>
    <property type="match status" value="1"/>
</dbReference>
<evidence type="ECO:0000259" key="18">
    <source>
        <dbReference type="PROSITE" id="PS51032"/>
    </source>
</evidence>
<dbReference type="FunFam" id="3.40.50.300:FF:000298">
    <property type="entry name" value="ATP-binding cassette sub-family A member 12"/>
    <property type="match status" value="1"/>
</dbReference>
<evidence type="ECO:0000256" key="3">
    <source>
        <dbReference type="ARBA" id="ARBA00008526"/>
    </source>
</evidence>
<organism evidence="19 20">
    <name type="scientific">Arachis hypogaea</name>
    <name type="common">Peanut</name>
    <dbReference type="NCBI Taxonomy" id="3818"/>
    <lineage>
        <taxon>Eukaryota</taxon>
        <taxon>Viridiplantae</taxon>
        <taxon>Streptophyta</taxon>
        <taxon>Embryophyta</taxon>
        <taxon>Tracheophyta</taxon>
        <taxon>Spermatophyta</taxon>
        <taxon>Magnoliopsida</taxon>
        <taxon>eudicotyledons</taxon>
        <taxon>Gunneridae</taxon>
        <taxon>Pentapetalae</taxon>
        <taxon>rosids</taxon>
        <taxon>fabids</taxon>
        <taxon>Fabales</taxon>
        <taxon>Fabaceae</taxon>
        <taxon>Papilionoideae</taxon>
        <taxon>50 kb inversion clade</taxon>
        <taxon>dalbergioids sensu lato</taxon>
        <taxon>Dalbergieae</taxon>
        <taxon>Pterocarpus clade</taxon>
        <taxon>Arachis</taxon>
    </lineage>
</organism>
<keyword evidence="11" id="KW-0238">DNA-binding</keyword>
<dbReference type="GO" id="GO:0005319">
    <property type="term" value="F:lipid transporter activity"/>
    <property type="evidence" value="ECO:0007669"/>
    <property type="project" value="TreeGrafter"/>
</dbReference>
<dbReference type="InterPro" id="IPR003439">
    <property type="entry name" value="ABC_transporter-like_ATP-bd"/>
</dbReference>
<dbReference type="PROSITE" id="PS00211">
    <property type="entry name" value="ABC_TRANSPORTER_1"/>
    <property type="match status" value="2"/>
</dbReference>
<feature type="transmembrane region" description="Helical" evidence="16">
    <location>
        <begin position="833"/>
        <end position="851"/>
    </location>
</feature>
<keyword evidence="6" id="KW-0677">Repeat</keyword>
<evidence type="ECO:0000256" key="15">
    <source>
        <dbReference type="SAM" id="MobiDB-lite"/>
    </source>
</evidence>
<dbReference type="EMBL" id="SDMP01000016">
    <property type="protein sequence ID" value="RYR01402.1"/>
    <property type="molecule type" value="Genomic_DNA"/>
</dbReference>
<accession>A0A444YHI3</accession>
<dbReference type="GO" id="GO:0005634">
    <property type="term" value="C:nucleus"/>
    <property type="evidence" value="ECO:0007669"/>
    <property type="project" value="UniProtKB-SubCell"/>
</dbReference>
<evidence type="ECO:0000313" key="19">
    <source>
        <dbReference type="EMBL" id="RYR01402.1"/>
    </source>
</evidence>
<keyword evidence="10" id="KW-0805">Transcription regulation</keyword>
<feature type="domain" description="ABC transporter" evidence="17">
    <location>
        <begin position="2004"/>
        <end position="2236"/>
    </location>
</feature>
<dbReference type="CDD" id="cd03263">
    <property type="entry name" value="ABC_subfamily_A"/>
    <property type="match status" value="2"/>
</dbReference>
<evidence type="ECO:0000256" key="11">
    <source>
        <dbReference type="ARBA" id="ARBA00023125"/>
    </source>
</evidence>
<sequence length="2426" mass="269972">MVQLLTTSHAVLWLYPRAEHYNGFGSVVNVMASSSSDPGKSDAGGGAADTSEAVVAAANDQLLLYRGLKKAKKERGCTAKERISKMPPCAAGKRSSIYRGVTRWTGRYEAHLWDKSTWNQNQNKKGKQGAYDDEEAAARAYDLAALKYWGPGTLINFPVTDYTRDLDEMQNVSREEYLASLRRKSSGFSRGISKYRALSSRWEPYGRIAGSDYFNSMQYGDDSAAESDYMSGFCIERKIDLTSHIKWWASNKNRQPDSGTRLSEEKKHGFAGDVCSELKTLEQKVQPTEPYQMPKLGQPHNEKKHKSSSGSALSILSQSAAYKSLQEKAAKRQENSTENDENENKNIVNKLDHGKAVEKSSNHEDGNDRLDIAMGMSGALSLQRNVYPLTPFLSAPLLTAYNSVDPLGDPVLWTSIVPILPAGMISRTAERNESDTQKSLTEKKGKCLKNRVSIKVGHSSEKNKFYLMFISKFKIRRVSVDISIISRERHRFVASGSRVSRSCVAAAMGTASRQLKVMLRKNWLLKIRHPFVTAAEILLPTVVLLLLVAVRTQVDTQIHPAEPHIQKEMFVEVGKGISPNFQQVLASLLEEGEYLAFAPDTDETKLMIDVVSIKFPLLKLVSRVYKDEVELESYIRSDAYGTCSQARNCSNPKIKGAVVFYEQGPQSFDYSIRLNHTWAFSGFPDVKTIMDTNGPFLNDLELGVSAVPTMQYSFSGFFTLQQMVDSFIIFIAQQSGINSSTERITLPLSGFYYTDFSLNATWNQFNPTHIRVSPFPTREYTDDQFQSIIKKVMGILYLLGFLYPVSRLISYSVFEKEQKIKEGLYMMGLKDGIFHLSWLITYALQGGLFYWEIWMQFAVSSGIITACTMDNLFKYSDKTLVFAYFFIFGLSAIMLSFFISTFFKRAKTAVAVGTLSFLGAFFPYYTVNDEGVSMVLKVLASILSPTAFALGSVNFADYERAHVGLRWTNIWRESSGVNFSLCLLMMILDTLLYCAMGLYFDKVLPREYGRRYPWSFVFRRDFWRKNKTGKHCPSNFEVKVDGRNSESRPSIEAISLDMKQQELDGRCIQIRNLHKVYATRKGDCCAVNSLQLTLYEHQILALLGHNGAGKSTTISMLVGLLPPTSGDALVFGKNIVSDIDEIRKVLGVCPQHDILFPELTVREHLEIFAILKGVDEDSLEAAVTNMADEVGLADKINSVVRALSGGMKRKLSLGIALIGNSKVIILDEPTSGMDPYSMRLTWQLIKKFKKGRIILLTTHSMDEADELGDRIAIMANGSLKCCGSSLFLKHHYGVGYTLTLVKSAPTASIASDIVYRHVPSATCVSEVGTEISFRLPLASSSAFEGMFREIEGCMKKPLLNMEISGSGNEDSLGIESYGISVTTLEEVFLRVAGCDYDGVECFEGNDHSLVSDSVALLGSYDHPSTKKCFLGNYKKFLGLISSIVAGACGLIFAMVISFINFVGMLCCSCCLISRSTFWQHSRALFIKRAISARRDHKTIIFQLIIPAVFLFIGLLFLKLKPHPDQQGLILSTSYFNPLLTGGGGGGPIPFNLSLPIAEKVAQNVKGGWIQRYKPSSYKFPNSGKALADAVEAAGPTLGPALLSMSEYLMSSFNESYQSRYGAIVMDEQNSDGSLGYTVLHNCSCQHAAPTFINVMNSAILRLATGDTNMTIQTRNHPLPMTQSQLVQRHDLDAFSAAIIVNIAFSFIPASFAVPIVKEREVKAKHQQLISGVSVLSYWASTYIWDFVSFLFPASFAIILFYIFGLDQFVGGVSLLPTTLMLLEYGLAVASSTYCLTFFFFDHTMAQNVVLLIHFFTGLILMVISFIMGLIPNTTTANTFLKNFFRISPGFCFADGLASLALLRQGMKDKTSDGIFDWNVSGASICYLAIESIGYFCLTLALEVCPSLKLTPFMIKKWWQSLNIFQRNTTYLEPLLEPPLETVSMDFDEDVDVKTERNRVLSGSLDNSIIYLRNLRKVFSLIIHLLFNMAKNAFYLIIVFFPLKFKVYSEGKYLGEKVAVDSLTFSVQEGECFGFLGTNGAGKTTTLSMLCGEESPSDGTAFIFGKDICSHPKAARQYIGYCPQFDALLEFLTVQEHLELYARIKGVPEYTIDNVVKEKMVEFGLLKHANKPSFTLSGGNKRKLSVAIAMIGDPPIVILDEPSTGMDPIAKRFMWDVISRISTRRGKTAVILTTHSMNEAQALCTRMGIMVGGRLRCIGSPQHLKTRFGNHLELEVKPTEVSSADLQTLCQAIQERVLDVPSHPRSLLGDLEVCIGATDSITAENSSIAEISLTREMISLIGRWLGNEERVKTLISCTPVSDGASREQLSEQLFRDGGIPLPVFSEWWLSKQKFSEIDSFILSSFRGARWQGCNGLNIRYQIPYEEGLSLADVFGHLEGNRDRLGIAEYSISQSTLETIFNHFAATS</sequence>
<evidence type="ECO:0000256" key="12">
    <source>
        <dbReference type="ARBA" id="ARBA00023136"/>
    </source>
</evidence>
<feature type="compositionally biased region" description="Basic and acidic residues" evidence="15">
    <location>
        <begin position="350"/>
        <end position="369"/>
    </location>
</feature>
<keyword evidence="7" id="KW-0547">Nucleotide-binding</keyword>
<feature type="transmembrane region" description="Helical" evidence="16">
    <location>
        <begin position="794"/>
        <end position="813"/>
    </location>
</feature>
<evidence type="ECO:0000256" key="5">
    <source>
        <dbReference type="ARBA" id="ARBA00022692"/>
    </source>
</evidence>
<evidence type="ECO:0000256" key="13">
    <source>
        <dbReference type="ARBA" id="ARBA00023163"/>
    </source>
</evidence>
<evidence type="ECO:0000256" key="9">
    <source>
        <dbReference type="ARBA" id="ARBA00022989"/>
    </source>
</evidence>
<dbReference type="InterPro" id="IPR017871">
    <property type="entry name" value="ABC_transporter-like_CS"/>
</dbReference>
<keyword evidence="5 16" id="KW-0812">Transmembrane</keyword>
<dbReference type="InterPro" id="IPR027417">
    <property type="entry name" value="P-loop_NTPase"/>
</dbReference>
<keyword evidence="20" id="KW-1185">Reference proteome</keyword>
<dbReference type="Proteomes" id="UP000289738">
    <property type="component" value="Chromosome B06"/>
</dbReference>
<keyword evidence="13" id="KW-0804">Transcription</keyword>
<dbReference type="GO" id="GO:0016020">
    <property type="term" value="C:membrane"/>
    <property type="evidence" value="ECO:0007669"/>
    <property type="project" value="UniProtKB-SubCell"/>
</dbReference>
<dbReference type="FunFam" id="3.40.50.300:FF:000335">
    <property type="entry name" value="ATP binding cassette subfamily A member 5"/>
    <property type="match status" value="1"/>
</dbReference>
<dbReference type="SMART" id="SM00382">
    <property type="entry name" value="AAA"/>
    <property type="match status" value="2"/>
</dbReference>
<evidence type="ECO:0000256" key="10">
    <source>
        <dbReference type="ARBA" id="ARBA00023015"/>
    </source>
</evidence>
<evidence type="ECO:0008006" key="21">
    <source>
        <dbReference type="Google" id="ProtNLM"/>
    </source>
</evidence>
<evidence type="ECO:0000313" key="20">
    <source>
        <dbReference type="Proteomes" id="UP000289738"/>
    </source>
</evidence>
<evidence type="ECO:0000256" key="14">
    <source>
        <dbReference type="ARBA" id="ARBA00023242"/>
    </source>
</evidence>
<feature type="transmembrane region" description="Helical" evidence="16">
    <location>
        <begin position="1977"/>
        <end position="2002"/>
    </location>
</feature>
<gene>
    <name evidence="19" type="ORF">Ahy_B06g080268</name>
</gene>
<dbReference type="GO" id="GO:0016887">
    <property type="term" value="F:ATP hydrolysis activity"/>
    <property type="evidence" value="ECO:0007669"/>
    <property type="project" value="InterPro"/>
</dbReference>
<dbReference type="STRING" id="3818.A0A444YHI3"/>
<dbReference type="SMART" id="SM00380">
    <property type="entry name" value="AP2"/>
    <property type="match status" value="1"/>
</dbReference>
<keyword evidence="12 16" id="KW-0472">Membrane</keyword>
<dbReference type="SUPFAM" id="SSF52540">
    <property type="entry name" value="P-loop containing nucleoside triphosphate hydrolases"/>
    <property type="match status" value="2"/>
</dbReference>
<protein>
    <recommendedName>
        <fullName evidence="21">ABC transporter domain-containing protein</fullName>
    </recommendedName>
</protein>
<dbReference type="PANTHER" id="PTHR19229">
    <property type="entry name" value="ATP-BINDING CASSETTE TRANSPORTER SUBFAMILY A ABCA"/>
    <property type="match status" value="1"/>
</dbReference>
<feature type="transmembrane region" description="Helical" evidence="16">
    <location>
        <begin position="934"/>
        <end position="956"/>
    </location>
</feature>
<evidence type="ECO:0000256" key="16">
    <source>
        <dbReference type="SAM" id="Phobius"/>
    </source>
</evidence>
<comment type="subcellular location">
    <subcellularLocation>
        <location evidence="2">Membrane</location>
        <topology evidence="2">Multi-pass membrane protein</topology>
    </subcellularLocation>
    <subcellularLocation>
        <location evidence="1">Nucleus</location>
    </subcellularLocation>
</comment>
<feature type="transmembrane region" description="Helical" evidence="16">
    <location>
        <begin position="881"/>
        <end position="903"/>
    </location>
</feature>
<dbReference type="InterPro" id="IPR001471">
    <property type="entry name" value="AP2/ERF_dom"/>
</dbReference>
<feature type="region of interest" description="Disordered" evidence="15">
    <location>
        <begin position="284"/>
        <end position="312"/>
    </location>
</feature>
<dbReference type="GO" id="GO:0003677">
    <property type="term" value="F:DNA binding"/>
    <property type="evidence" value="ECO:0007669"/>
    <property type="project" value="UniProtKB-KW"/>
</dbReference>
<feature type="transmembrane region" description="Helical" evidence="16">
    <location>
        <begin position="1499"/>
        <end position="1517"/>
    </location>
</feature>
<evidence type="ECO:0000256" key="2">
    <source>
        <dbReference type="ARBA" id="ARBA00004141"/>
    </source>
</evidence>
<dbReference type="PROSITE" id="PS51032">
    <property type="entry name" value="AP2_ERF"/>
    <property type="match status" value="1"/>
</dbReference>
<dbReference type="Pfam" id="PF12698">
    <property type="entry name" value="ABC2_membrane_3"/>
    <property type="match status" value="2"/>
</dbReference>
<proteinExistence type="inferred from homology"/>
<dbReference type="PANTHER" id="PTHR19229:SF267">
    <property type="entry name" value="ABC TRANSPORTER A FAMILY MEMBER 1"/>
    <property type="match status" value="1"/>
</dbReference>
<dbReference type="InterPro" id="IPR036955">
    <property type="entry name" value="AP2/ERF_dom_sf"/>
</dbReference>
<evidence type="ECO:0000256" key="8">
    <source>
        <dbReference type="ARBA" id="ARBA00022840"/>
    </source>
</evidence>
<feature type="domain" description="ABC transporter" evidence="17">
    <location>
        <begin position="1068"/>
        <end position="1301"/>
    </location>
</feature>
<feature type="compositionally biased region" description="Basic and acidic residues" evidence="15">
    <location>
        <begin position="325"/>
        <end position="335"/>
    </location>
</feature>
<keyword evidence="4" id="KW-0813">Transport</keyword>
<evidence type="ECO:0000256" key="6">
    <source>
        <dbReference type="ARBA" id="ARBA00022737"/>
    </source>
</evidence>
<feature type="domain" description="AP2/ERF" evidence="18">
    <location>
        <begin position="97"/>
        <end position="158"/>
    </location>
</feature>
<evidence type="ECO:0000259" key="17">
    <source>
        <dbReference type="PROSITE" id="PS50893"/>
    </source>
</evidence>
<evidence type="ECO:0000256" key="7">
    <source>
        <dbReference type="ARBA" id="ARBA00022741"/>
    </source>
</evidence>
<feature type="transmembrane region" description="Helical" evidence="16">
    <location>
        <begin position="976"/>
        <end position="1000"/>
    </location>
</feature>
<comment type="caution">
    <text evidence="19">The sequence shown here is derived from an EMBL/GenBank/DDBJ whole genome shotgun (WGS) entry which is preliminary data.</text>
</comment>
<reference evidence="19 20" key="1">
    <citation type="submission" date="2019-01" db="EMBL/GenBank/DDBJ databases">
        <title>Sequencing of cultivated peanut Arachis hypogaea provides insights into genome evolution and oil improvement.</title>
        <authorList>
            <person name="Chen X."/>
        </authorList>
    </citation>
    <scope>NUCLEOTIDE SEQUENCE [LARGE SCALE GENOMIC DNA]</scope>
    <source>
        <strain evidence="20">cv. Fuhuasheng</strain>
        <tissue evidence="19">Leaves</tissue>
    </source>
</reference>
<keyword evidence="9 16" id="KW-1133">Transmembrane helix</keyword>
<dbReference type="InterPro" id="IPR013525">
    <property type="entry name" value="ABC2_TM"/>
</dbReference>
<feature type="transmembrane region" description="Helical" evidence="16">
    <location>
        <begin position="1808"/>
        <end position="1830"/>
    </location>
</feature>
<evidence type="ECO:0000256" key="4">
    <source>
        <dbReference type="ARBA" id="ARBA00022448"/>
    </source>
</evidence>
<feature type="transmembrane region" description="Helical" evidence="16">
    <location>
        <begin position="1693"/>
        <end position="1716"/>
    </location>
</feature>
<comment type="similarity">
    <text evidence="3">Belongs to the ABC transporter superfamily. ABCA family. CPR flippase (TC 3.A.1.211) subfamily.</text>
</comment>
<dbReference type="GO" id="GO:0140359">
    <property type="term" value="F:ABC-type transporter activity"/>
    <property type="evidence" value="ECO:0007669"/>
    <property type="project" value="InterPro"/>
</dbReference>
<dbReference type="InterPro" id="IPR016177">
    <property type="entry name" value="DNA-bd_dom_sf"/>
</dbReference>
<dbReference type="GO" id="GO:0003700">
    <property type="term" value="F:DNA-binding transcription factor activity"/>
    <property type="evidence" value="ECO:0007669"/>
    <property type="project" value="InterPro"/>
</dbReference>